<organism evidence="2 3">
    <name type="scientific">Poriferisphaera corsica</name>
    <dbReference type="NCBI Taxonomy" id="2528020"/>
    <lineage>
        <taxon>Bacteria</taxon>
        <taxon>Pseudomonadati</taxon>
        <taxon>Planctomycetota</taxon>
        <taxon>Phycisphaerae</taxon>
        <taxon>Phycisphaerales</taxon>
        <taxon>Phycisphaeraceae</taxon>
        <taxon>Poriferisphaera</taxon>
    </lineage>
</organism>
<dbReference type="AlphaFoldDB" id="A0A517YUM6"/>
<reference evidence="2 3" key="1">
    <citation type="submission" date="2019-02" db="EMBL/GenBank/DDBJ databases">
        <title>Deep-cultivation of Planctomycetes and their phenomic and genomic characterization uncovers novel biology.</title>
        <authorList>
            <person name="Wiegand S."/>
            <person name="Jogler M."/>
            <person name="Boedeker C."/>
            <person name="Pinto D."/>
            <person name="Vollmers J."/>
            <person name="Rivas-Marin E."/>
            <person name="Kohn T."/>
            <person name="Peeters S.H."/>
            <person name="Heuer A."/>
            <person name="Rast P."/>
            <person name="Oberbeckmann S."/>
            <person name="Bunk B."/>
            <person name="Jeske O."/>
            <person name="Meyerdierks A."/>
            <person name="Storesund J.E."/>
            <person name="Kallscheuer N."/>
            <person name="Luecker S."/>
            <person name="Lage O.M."/>
            <person name="Pohl T."/>
            <person name="Merkel B.J."/>
            <person name="Hornburger P."/>
            <person name="Mueller R.-W."/>
            <person name="Bruemmer F."/>
            <person name="Labrenz M."/>
            <person name="Spormann A.M."/>
            <person name="Op den Camp H."/>
            <person name="Overmann J."/>
            <person name="Amann R."/>
            <person name="Jetten M.S.M."/>
            <person name="Mascher T."/>
            <person name="Medema M.H."/>
            <person name="Devos D.P."/>
            <person name="Kaster A.-K."/>
            <person name="Ovreas L."/>
            <person name="Rohde M."/>
            <person name="Galperin M.Y."/>
            <person name="Jogler C."/>
        </authorList>
    </citation>
    <scope>NUCLEOTIDE SEQUENCE [LARGE SCALE GENOMIC DNA]</scope>
    <source>
        <strain evidence="2 3">KS4</strain>
    </source>
</reference>
<evidence type="ECO:0000313" key="3">
    <source>
        <dbReference type="Proteomes" id="UP000317369"/>
    </source>
</evidence>
<dbReference type="EMBL" id="CP036425">
    <property type="protein sequence ID" value="QDU33931.1"/>
    <property type="molecule type" value="Genomic_DNA"/>
</dbReference>
<proteinExistence type="predicted"/>
<name>A0A517YUM6_9BACT</name>
<dbReference type="RefSeq" id="WP_145077375.1">
    <property type="nucleotide sequence ID" value="NZ_CP036425.1"/>
</dbReference>
<dbReference type="NCBIfam" id="TIGR02532">
    <property type="entry name" value="IV_pilin_GFxxxE"/>
    <property type="match status" value="1"/>
</dbReference>
<sequence>MKNDQSKIWRRLMHDNRGFTLMEVLIALGIFSMGMMAVAMIFPAAISIQRDTVETTDGRRIAQSAQVIMQSYARSAGLPTTPPSEIKGFFTFNYDTKALTDPAKTENDPYQGTLGKWLITNDEGDAAEKASAKRNEDFNTNYIGSSVRPMTGVLQTASVMSHEDVEDQPFAPLQHPLGERMGVVEMTRDQWFSFSPTTPTDQVLFTPETMTYPSSTAEPWARDYIWYPFLSHVGENGWRVFIIVAKNTYSPDEEYFPVPLKLDVIIDQPNDDFYTVMNTGDNQLLDSSPISGNGTTANDNDGDGASDLIHIGDQILDSLGNTHTVIDVQGDRIYTDYMVTIKQQMLCFYFIARLDNTSGSKSAGERLIREVRSPLVGIYTYPLFPAKPIN</sequence>
<keyword evidence="1" id="KW-0472">Membrane</keyword>
<protein>
    <recommendedName>
        <fullName evidence="4">Prepilin-type N-terminal cleavage/methylation domain-containing protein</fullName>
    </recommendedName>
</protein>
<keyword evidence="1" id="KW-1133">Transmembrane helix</keyword>
<evidence type="ECO:0008006" key="4">
    <source>
        <dbReference type="Google" id="ProtNLM"/>
    </source>
</evidence>
<evidence type="ECO:0000313" key="2">
    <source>
        <dbReference type="EMBL" id="QDU33931.1"/>
    </source>
</evidence>
<dbReference type="InterPro" id="IPR012902">
    <property type="entry name" value="N_methyl_site"/>
</dbReference>
<accession>A0A517YUM6</accession>
<dbReference type="KEGG" id="pcor:KS4_19910"/>
<gene>
    <name evidence="2" type="ORF">KS4_19910</name>
</gene>
<keyword evidence="3" id="KW-1185">Reference proteome</keyword>
<evidence type="ECO:0000256" key="1">
    <source>
        <dbReference type="SAM" id="Phobius"/>
    </source>
</evidence>
<dbReference type="Proteomes" id="UP000317369">
    <property type="component" value="Chromosome"/>
</dbReference>
<dbReference type="Pfam" id="PF07963">
    <property type="entry name" value="N_methyl"/>
    <property type="match status" value="1"/>
</dbReference>
<keyword evidence="1" id="KW-0812">Transmembrane</keyword>
<feature type="transmembrane region" description="Helical" evidence="1">
    <location>
        <begin position="21"/>
        <end position="46"/>
    </location>
</feature>